<keyword evidence="5" id="KW-0378">Hydrolase</keyword>
<evidence type="ECO:0000256" key="7">
    <source>
        <dbReference type="SAM" id="SignalP"/>
    </source>
</evidence>
<dbReference type="GO" id="GO:0046872">
    <property type="term" value="F:metal ion binding"/>
    <property type="evidence" value="ECO:0007669"/>
    <property type="project" value="UniProtKB-KW"/>
</dbReference>
<accession>A0AA39KIY5</accession>
<keyword evidence="4 7" id="KW-0732">Signal</keyword>
<keyword evidence="10" id="KW-1185">Reference proteome</keyword>
<dbReference type="Pfam" id="PF00884">
    <property type="entry name" value="Sulfatase"/>
    <property type="match status" value="1"/>
</dbReference>
<dbReference type="GO" id="GO:0005737">
    <property type="term" value="C:cytoplasm"/>
    <property type="evidence" value="ECO:0007669"/>
    <property type="project" value="TreeGrafter"/>
</dbReference>
<dbReference type="PANTHER" id="PTHR45953:SF1">
    <property type="entry name" value="IDURONATE 2-SULFATASE"/>
    <property type="match status" value="1"/>
</dbReference>
<dbReference type="SUPFAM" id="SSF53649">
    <property type="entry name" value="Alkaline phosphatase-like"/>
    <property type="match status" value="1"/>
</dbReference>
<evidence type="ECO:0000256" key="5">
    <source>
        <dbReference type="ARBA" id="ARBA00022801"/>
    </source>
</evidence>
<evidence type="ECO:0000256" key="6">
    <source>
        <dbReference type="ARBA" id="ARBA00022837"/>
    </source>
</evidence>
<dbReference type="PANTHER" id="PTHR45953">
    <property type="entry name" value="IDURONATE 2-SULFATASE"/>
    <property type="match status" value="1"/>
</dbReference>
<evidence type="ECO:0000256" key="3">
    <source>
        <dbReference type="ARBA" id="ARBA00022723"/>
    </source>
</evidence>
<evidence type="ECO:0000256" key="2">
    <source>
        <dbReference type="ARBA" id="ARBA00008779"/>
    </source>
</evidence>
<comment type="caution">
    <text evidence="9">The sequence shown here is derived from an EMBL/GenBank/DDBJ whole genome shotgun (WGS) entry which is preliminary data.</text>
</comment>
<gene>
    <name evidence="9" type="ORF">PV327_006815</name>
</gene>
<dbReference type="CDD" id="cd16030">
    <property type="entry name" value="iduronate-2-sulfatase"/>
    <property type="match status" value="1"/>
</dbReference>
<name>A0AA39KIY5_MICHY</name>
<sequence>MLGRTLLQLYLFNLFLLPVELKPNFLFIVVDDLRPALGCYKDPNAYTPNIDKLAKNSFLFNRAYAQQSLCAPSRNSFLTSRRPDTLLLYDFNNYWRISSNYSDDSPYSWSEIPFHPFTNKYKNAPVCFDDFSFLNNPGSNLVCPVNVSTTPDGILPDMEILEAAKTFLIHQQSNENPFFLAVGFEKPHIPLKYPSHFKSYHPLDKFTDIKNYSWPKNINNIAYNPWIDLRKRDDIKLLNLNFPWEKIPMNYAKKIIQSYYSAVSYIDYLIGILIKQLRMLKLDTNTIIILTSDHGWSLGEHELWAKYSNFDVALRVPLIISLPDDDKLLINNKNNEYKFIKNNKITRINSIVELVDLFPTITEFAEIPIPICSIVDKSHIINNNNPCSEGISIVPVIAAAIANNSTNITWKKAAFSQYPRPSLEPMLKPNSDEPKLNEIKFMGYTVRTKRFRYTAWLKFNQNKKKSNWNKIIAEELYNHIYDPDEIFNQQNNDSYREIKKKLTKLLKNGWRKALP</sequence>
<dbReference type="GO" id="GO:0004423">
    <property type="term" value="F:iduronate-2-sulfatase activity"/>
    <property type="evidence" value="ECO:0007669"/>
    <property type="project" value="InterPro"/>
</dbReference>
<dbReference type="EMBL" id="JAQQBR010001833">
    <property type="protein sequence ID" value="KAK0163107.1"/>
    <property type="molecule type" value="Genomic_DNA"/>
</dbReference>
<dbReference type="InterPro" id="IPR035874">
    <property type="entry name" value="IDS"/>
</dbReference>
<organism evidence="9 10">
    <name type="scientific">Microctonus hyperodae</name>
    <name type="common">Parasitoid wasp</name>
    <dbReference type="NCBI Taxonomy" id="165561"/>
    <lineage>
        <taxon>Eukaryota</taxon>
        <taxon>Metazoa</taxon>
        <taxon>Ecdysozoa</taxon>
        <taxon>Arthropoda</taxon>
        <taxon>Hexapoda</taxon>
        <taxon>Insecta</taxon>
        <taxon>Pterygota</taxon>
        <taxon>Neoptera</taxon>
        <taxon>Endopterygota</taxon>
        <taxon>Hymenoptera</taxon>
        <taxon>Apocrita</taxon>
        <taxon>Ichneumonoidea</taxon>
        <taxon>Braconidae</taxon>
        <taxon>Euphorinae</taxon>
        <taxon>Microctonus</taxon>
    </lineage>
</organism>
<comment type="cofactor">
    <cofactor evidence="1">
        <name>Ca(2+)</name>
        <dbReference type="ChEBI" id="CHEBI:29108"/>
    </cofactor>
</comment>
<dbReference type="AlphaFoldDB" id="A0AA39KIY5"/>
<dbReference type="Gene3D" id="3.40.720.10">
    <property type="entry name" value="Alkaline Phosphatase, subunit A"/>
    <property type="match status" value="2"/>
</dbReference>
<evidence type="ECO:0000313" key="10">
    <source>
        <dbReference type="Proteomes" id="UP001168972"/>
    </source>
</evidence>
<keyword evidence="3" id="KW-0479">Metal-binding</keyword>
<dbReference type="InterPro" id="IPR017850">
    <property type="entry name" value="Alkaline_phosphatase_core_sf"/>
</dbReference>
<proteinExistence type="inferred from homology"/>
<dbReference type="Proteomes" id="UP001168972">
    <property type="component" value="Unassembled WGS sequence"/>
</dbReference>
<keyword evidence="6" id="KW-0106">Calcium</keyword>
<evidence type="ECO:0000313" key="9">
    <source>
        <dbReference type="EMBL" id="KAK0163107.1"/>
    </source>
</evidence>
<evidence type="ECO:0000256" key="1">
    <source>
        <dbReference type="ARBA" id="ARBA00001913"/>
    </source>
</evidence>
<feature type="domain" description="Sulfatase N-terminal" evidence="8">
    <location>
        <begin position="23"/>
        <end position="365"/>
    </location>
</feature>
<comment type="similarity">
    <text evidence="2">Belongs to the sulfatase family.</text>
</comment>
<evidence type="ECO:0000256" key="4">
    <source>
        <dbReference type="ARBA" id="ARBA00022729"/>
    </source>
</evidence>
<feature type="chain" id="PRO_5041301234" description="Sulfatase N-terminal domain-containing protein" evidence="7">
    <location>
        <begin position="22"/>
        <end position="515"/>
    </location>
</feature>
<protein>
    <recommendedName>
        <fullName evidence="8">Sulfatase N-terminal domain-containing protein</fullName>
    </recommendedName>
</protein>
<dbReference type="InterPro" id="IPR000917">
    <property type="entry name" value="Sulfatase_N"/>
</dbReference>
<reference evidence="9" key="1">
    <citation type="journal article" date="2023" name="bioRxiv">
        <title>Scaffold-level genome assemblies of two parasitoid biocontrol wasps reveal the parthenogenesis mechanism and an associated novel virus.</title>
        <authorList>
            <person name="Inwood S."/>
            <person name="Skelly J."/>
            <person name="Guhlin J."/>
            <person name="Harrop T."/>
            <person name="Goldson S."/>
            <person name="Dearden P."/>
        </authorList>
    </citation>
    <scope>NUCLEOTIDE SEQUENCE</scope>
    <source>
        <strain evidence="9">Lincoln</strain>
        <tissue evidence="9">Whole body</tissue>
    </source>
</reference>
<evidence type="ECO:0000259" key="8">
    <source>
        <dbReference type="Pfam" id="PF00884"/>
    </source>
</evidence>
<feature type="signal peptide" evidence="7">
    <location>
        <begin position="1"/>
        <end position="21"/>
    </location>
</feature>
<reference evidence="9" key="2">
    <citation type="submission" date="2023-03" db="EMBL/GenBank/DDBJ databases">
        <authorList>
            <person name="Inwood S.N."/>
            <person name="Skelly J.G."/>
            <person name="Guhlin J."/>
            <person name="Harrop T.W.R."/>
            <person name="Goldson S.G."/>
            <person name="Dearden P.K."/>
        </authorList>
    </citation>
    <scope>NUCLEOTIDE SEQUENCE</scope>
    <source>
        <strain evidence="9">Lincoln</strain>
        <tissue evidence="9">Whole body</tissue>
    </source>
</reference>